<comment type="catalytic activity">
    <reaction evidence="10">
        <text>ITP + H2O = IMP + diphosphate + H(+)</text>
        <dbReference type="Rhea" id="RHEA:29399"/>
        <dbReference type="ChEBI" id="CHEBI:15377"/>
        <dbReference type="ChEBI" id="CHEBI:15378"/>
        <dbReference type="ChEBI" id="CHEBI:33019"/>
        <dbReference type="ChEBI" id="CHEBI:58053"/>
        <dbReference type="ChEBI" id="CHEBI:61402"/>
        <dbReference type="EC" id="3.6.1.66"/>
    </reaction>
</comment>
<keyword evidence="13" id="KW-1185">Reference proteome</keyword>
<comment type="catalytic activity">
    <reaction evidence="9 10">
        <text>XTP + H2O = XMP + diphosphate + H(+)</text>
        <dbReference type="Rhea" id="RHEA:28610"/>
        <dbReference type="ChEBI" id="CHEBI:15377"/>
        <dbReference type="ChEBI" id="CHEBI:15378"/>
        <dbReference type="ChEBI" id="CHEBI:33019"/>
        <dbReference type="ChEBI" id="CHEBI:57464"/>
        <dbReference type="ChEBI" id="CHEBI:61314"/>
        <dbReference type="EC" id="3.6.1.66"/>
    </reaction>
</comment>
<reference evidence="12 13" key="1">
    <citation type="submission" date="2017-04" db="EMBL/GenBank/DDBJ databases">
        <authorList>
            <person name="Afonso C.L."/>
            <person name="Miller P.J."/>
            <person name="Scott M.A."/>
            <person name="Spackman E."/>
            <person name="Goraichik I."/>
            <person name="Dimitrov K.M."/>
            <person name="Suarez D.L."/>
            <person name="Swayne D.E."/>
        </authorList>
    </citation>
    <scope>NUCLEOTIDE SEQUENCE [LARGE SCALE GENOMIC DNA]</scope>
    <source>
        <strain evidence="12 13">VK13</strain>
    </source>
</reference>
<dbReference type="InterPro" id="IPR002637">
    <property type="entry name" value="RdgB/HAM1"/>
</dbReference>
<comment type="subunit">
    <text evidence="2 10">Homodimer.</text>
</comment>
<protein>
    <recommendedName>
        <fullName evidence="10">dITP/XTP pyrophosphatase</fullName>
        <ecNumber evidence="10">3.6.1.66</ecNumber>
    </recommendedName>
    <alternativeName>
        <fullName evidence="10">Non-canonical purine NTP pyrophosphatase</fullName>
    </alternativeName>
    <alternativeName>
        <fullName evidence="10">Non-standard purine NTP pyrophosphatase</fullName>
    </alternativeName>
    <alternativeName>
        <fullName evidence="10">Nucleoside-triphosphate diphosphatase</fullName>
    </alternativeName>
    <alternativeName>
        <fullName evidence="10">Nucleoside-triphosphate pyrophosphatase</fullName>
        <shortName evidence="10">NTPase</shortName>
    </alternativeName>
</protein>
<dbReference type="GO" id="GO:0009117">
    <property type="term" value="P:nucleotide metabolic process"/>
    <property type="evidence" value="ECO:0007669"/>
    <property type="project" value="UniProtKB-KW"/>
</dbReference>
<evidence type="ECO:0000313" key="13">
    <source>
        <dbReference type="Proteomes" id="UP000192708"/>
    </source>
</evidence>
<dbReference type="GO" id="GO:0036222">
    <property type="term" value="F:XTP diphosphatase activity"/>
    <property type="evidence" value="ECO:0007669"/>
    <property type="project" value="UniProtKB-UniRule"/>
</dbReference>
<keyword evidence="7 10" id="KW-0546">Nucleotide metabolism</keyword>
<dbReference type="InterPro" id="IPR029001">
    <property type="entry name" value="ITPase-like_fam"/>
</dbReference>
<dbReference type="PANTHER" id="PTHR11067:SF9">
    <property type="entry name" value="INOSINE TRIPHOSPHATE PYROPHOSPHATASE"/>
    <property type="match status" value="1"/>
</dbReference>
<evidence type="ECO:0000256" key="10">
    <source>
        <dbReference type="HAMAP-Rule" id="MF_01405"/>
    </source>
</evidence>
<name>A0A1W1Y4F2_9BURK</name>
<dbReference type="Gene3D" id="3.90.950.10">
    <property type="match status" value="1"/>
</dbReference>
<dbReference type="PANTHER" id="PTHR11067">
    <property type="entry name" value="INOSINE TRIPHOSPHATE PYROPHOSPHATASE/HAM1 PROTEIN"/>
    <property type="match status" value="1"/>
</dbReference>
<evidence type="ECO:0000256" key="3">
    <source>
        <dbReference type="ARBA" id="ARBA00022723"/>
    </source>
</evidence>
<dbReference type="GO" id="GO:0036220">
    <property type="term" value="F:ITP diphosphatase activity"/>
    <property type="evidence" value="ECO:0007669"/>
    <property type="project" value="UniProtKB-UniRule"/>
</dbReference>
<dbReference type="FunFam" id="3.90.950.10:FF:000001">
    <property type="entry name" value="dITP/XTP pyrophosphatase"/>
    <property type="match status" value="1"/>
</dbReference>
<evidence type="ECO:0000256" key="4">
    <source>
        <dbReference type="ARBA" id="ARBA00022741"/>
    </source>
</evidence>
<gene>
    <name evidence="12" type="ORF">SAMN06296008_101343</name>
</gene>
<evidence type="ECO:0000256" key="11">
    <source>
        <dbReference type="RuleBase" id="RU003781"/>
    </source>
</evidence>
<evidence type="ECO:0000256" key="6">
    <source>
        <dbReference type="ARBA" id="ARBA00022842"/>
    </source>
</evidence>
<evidence type="ECO:0000256" key="2">
    <source>
        <dbReference type="ARBA" id="ARBA00011738"/>
    </source>
</evidence>
<dbReference type="AlphaFoldDB" id="A0A1W1Y4F2"/>
<evidence type="ECO:0000256" key="8">
    <source>
        <dbReference type="ARBA" id="ARBA00051875"/>
    </source>
</evidence>
<comment type="function">
    <text evidence="10">Pyrophosphatase that catalyzes the hydrolysis of nucleoside triphosphates to their monophosphate derivatives, with a high preference for the non-canonical purine nucleotides XTP (xanthosine triphosphate), dITP (deoxyinosine triphosphate) and ITP. Seems to function as a house-cleaning enzyme that removes non-canonical purine nucleotides from the nucleotide pool, thus preventing their incorporation into DNA/RNA and avoiding chromosomal lesions.</text>
</comment>
<dbReference type="Proteomes" id="UP000192708">
    <property type="component" value="Unassembled WGS sequence"/>
</dbReference>
<keyword evidence="5 10" id="KW-0378">Hydrolase</keyword>
<accession>A0A1W1Y4F2</accession>
<keyword evidence="4 10" id="KW-0547">Nucleotide-binding</keyword>
<dbReference type="InterPro" id="IPR020922">
    <property type="entry name" value="dITP/XTP_pyrophosphatase"/>
</dbReference>
<dbReference type="GO" id="GO:0046872">
    <property type="term" value="F:metal ion binding"/>
    <property type="evidence" value="ECO:0007669"/>
    <property type="project" value="UniProtKB-KW"/>
</dbReference>
<keyword evidence="3 10" id="KW-0479">Metal-binding</keyword>
<dbReference type="GO" id="GO:0017111">
    <property type="term" value="F:ribonucleoside triphosphate phosphatase activity"/>
    <property type="evidence" value="ECO:0007669"/>
    <property type="project" value="InterPro"/>
</dbReference>
<comment type="catalytic activity">
    <reaction evidence="8 10">
        <text>dITP + H2O = dIMP + diphosphate + H(+)</text>
        <dbReference type="Rhea" id="RHEA:28342"/>
        <dbReference type="ChEBI" id="CHEBI:15377"/>
        <dbReference type="ChEBI" id="CHEBI:15378"/>
        <dbReference type="ChEBI" id="CHEBI:33019"/>
        <dbReference type="ChEBI" id="CHEBI:61194"/>
        <dbReference type="ChEBI" id="CHEBI:61382"/>
        <dbReference type="EC" id="3.6.1.66"/>
    </reaction>
</comment>
<evidence type="ECO:0000256" key="7">
    <source>
        <dbReference type="ARBA" id="ARBA00023080"/>
    </source>
</evidence>
<evidence type="ECO:0000256" key="9">
    <source>
        <dbReference type="ARBA" id="ARBA00052017"/>
    </source>
</evidence>
<dbReference type="GO" id="GO:0000166">
    <property type="term" value="F:nucleotide binding"/>
    <property type="evidence" value="ECO:0007669"/>
    <property type="project" value="UniProtKB-KW"/>
</dbReference>
<feature type="binding site" evidence="10">
    <location>
        <position position="191"/>
    </location>
    <ligand>
        <name>substrate</name>
    </ligand>
</feature>
<feature type="binding site" evidence="10">
    <location>
        <begin position="24"/>
        <end position="29"/>
    </location>
    <ligand>
        <name>substrate</name>
    </ligand>
</feature>
<dbReference type="EMBL" id="FWXJ01000001">
    <property type="protein sequence ID" value="SMC31035.1"/>
    <property type="molecule type" value="Genomic_DNA"/>
</dbReference>
<dbReference type="CDD" id="cd00515">
    <property type="entry name" value="HAM1"/>
    <property type="match status" value="1"/>
</dbReference>
<dbReference type="STRING" id="1938817.SAMN06296008_101343"/>
<feature type="binding site" evidence="10">
    <location>
        <position position="85"/>
    </location>
    <ligand>
        <name>Mg(2+)</name>
        <dbReference type="ChEBI" id="CHEBI:18420"/>
    </ligand>
</feature>
<dbReference type="SUPFAM" id="SSF52972">
    <property type="entry name" value="ITPase-like"/>
    <property type="match status" value="1"/>
</dbReference>
<proteinExistence type="inferred from homology"/>
<keyword evidence="6 10" id="KW-0460">Magnesium</keyword>
<comment type="cofactor">
    <cofactor evidence="10">
        <name>Mg(2+)</name>
        <dbReference type="ChEBI" id="CHEBI:18420"/>
    </cofactor>
    <text evidence="10">Binds 1 Mg(2+) ion per subunit.</text>
</comment>
<evidence type="ECO:0000313" key="12">
    <source>
        <dbReference type="EMBL" id="SMC31035.1"/>
    </source>
</evidence>
<dbReference type="GO" id="GO:0005829">
    <property type="term" value="C:cytosol"/>
    <property type="evidence" value="ECO:0007669"/>
    <property type="project" value="TreeGrafter"/>
</dbReference>
<feature type="binding site" evidence="10">
    <location>
        <begin position="196"/>
        <end position="197"/>
    </location>
    <ligand>
        <name>substrate</name>
    </ligand>
</feature>
<dbReference type="Pfam" id="PF01725">
    <property type="entry name" value="Ham1p_like"/>
    <property type="match status" value="1"/>
</dbReference>
<evidence type="ECO:0000256" key="5">
    <source>
        <dbReference type="ARBA" id="ARBA00022801"/>
    </source>
</evidence>
<dbReference type="RefSeq" id="WP_234986844.1">
    <property type="nucleotide sequence ID" value="NZ_FWXJ01000001.1"/>
</dbReference>
<feature type="binding site" evidence="10">
    <location>
        <position position="86"/>
    </location>
    <ligand>
        <name>substrate</name>
    </ligand>
</feature>
<organism evidence="12 13">
    <name type="scientific">Polynucleobacter kasalickyi</name>
    <dbReference type="NCBI Taxonomy" id="1938817"/>
    <lineage>
        <taxon>Bacteria</taxon>
        <taxon>Pseudomonadati</taxon>
        <taxon>Pseudomonadota</taxon>
        <taxon>Betaproteobacteria</taxon>
        <taxon>Burkholderiales</taxon>
        <taxon>Burkholderiaceae</taxon>
        <taxon>Polynucleobacter</taxon>
    </lineage>
</organism>
<feature type="binding site" evidence="10">
    <location>
        <begin position="168"/>
        <end position="171"/>
    </location>
    <ligand>
        <name>substrate</name>
    </ligand>
</feature>
<feature type="active site" description="Proton acceptor" evidence="10">
    <location>
        <position position="85"/>
    </location>
</feature>
<dbReference type="NCBIfam" id="TIGR00042">
    <property type="entry name" value="RdgB/HAM1 family non-canonical purine NTP pyrophosphatase"/>
    <property type="match status" value="1"/>
</dbReference>
<dbReference type="EC" id="3.6.1.66" evidence="10"/>
<feature type="binding site" evidence="10">
    <location>
        <position position="56"/>
    </location>
    <ligand>
        <name>Mg(2+)</name>
        <dbReference type="ChEBI" id="CHEBI:18420"/>
    </ligand>
</feature>
<dbReference type="GO" id="GO:0009146">
    <property type="term" value="P:purine nucleoside triphosphate catabolic process"/>
    <property type="evidence" value="ECO:0007669"/>
    <property type="project" value="UniProtKB-UniRule"/>
</dbReference>
<comment type="similarity">
    <text evidence="1 10 11">Belongs to the HAM1 NTPase family.</text>
</comment>
<dbReference type="HAMAP" id="MF_01405">
    <property type="entry name" value="Non_canon_purine_NTPase"/>
    <property type="match status" value="1"/>
</dbReference>
<sequence>MMTTELNKQAIIDFIGSEKIVLASNNQGKVEEFSRLLAPLGFNVVPQGDLQIPAADEPFLTFVENALAKARHASLASGLPALADDSGICVSALNDAPGIFSARYAGEQASDQANNQQLIRNLQGVANRNARYVCALVLIKHPKDPEPMIVTAQWHGEVIDDARGHGGFGYDCHFYLPAFEKTVAEISMELKNILSHRALATEQLIQALMDQSVR</sequence>
<evidence type="ECO:0000256" key="1">
    <source>
        <dbReference type="ARBA" id="ARBA00008023"/>
    </source>
</evidence>
<dbReference type="GO" id="GO:0035870">
    <property type="term" value="F:dITP diphosphatase activity"/>
    <property type="evidence" value="ECO:0007669"/>
    <property type="project" value="UniProtKB-UniRule"/>
</dbReference>